<protein>
    <recommendedName>
        <fullName evidence="7">Peptidyl-prolyl cis-trans isomerase</fullName>
        <shortName evidence="7">PPIase</shortName>
        <ecNumber evidence="7">5.2.1.8</ecNumber>
    </recommendedName>
</protein>
<evidence type="ECO:0000256" key="3">
    <source>
        <dbReference type="ARBA" id="ARBA00022574"/>
    </source>
</evidence>
<sequence length="199" mass="21964">MKKILFLCLLTALFGLINFTNCSLAEKQLNINGKEVQSMNQNRVAVFDTNMGTFTIELFEDKAPITTANFIELAQHNFYDGLIFHRVIDGFMIQGGDPNGNGTGGPGYTIKDEFHKDLRHDSAGILSMANAGPNTGGSQFFITLDQTPWLDGHHAVFGKVIEGMDVVEKIGHVQTDFMDRPVEDVVINKITIEANNANE</sequence>
<keyword evidence="3" id="KW-0853">WD repeat</keyword>
<dbReference type="PANTHER" id="PTHR45625:SF4">
    <property type="entry name" value="PEPTIDYLPROLYL ISOMERASE DOMAIN AND WD REPEAT-CONTAINING PROTEIN 1"/>
    <property type="match status" value="1"/>
</dbReference>
<name>A0A921HL74_9FIRM</name>
<dbReference type="InterPro" id="IPR029000">
    <property type="entry name" value="Cyclophilin-like_dom_sf"/>
</dbReference>
<keyword evidence="5 7" id="KW-0697">Rotamase</keyword>
<dbReference type="AlphaFoldDB" id="A0A921HL74"/>
<evidence type="ECO:0000313" key="10">
    <source>
        <dbReference type="Proteomes" id="UP000780768"/>
    </source>
</evidence>
<comment type="caution">
    <text evidence="9">The sequence shown here is derived from an EMBL/GenBank/DDBJ whole genome shotgun (WGS) entry which is preliminary data.</text>
</comment>
<dbReference type="PANTHER" id="PTHR45625">
    <property type="entry name" value="PEPTIDYL-PROLYL CIS-TRANS ISOMERASE-RELATED"/>
    <property type="match status" value="1"/>
</dbReference>
<dbReference type="CDD" id="cd00317">
    <property type="entry name" value="cyclophilin"/>
    <property type="match status" value="1"/>
</dbReference>
<evidence type="ECO:0000313" key="9">
    <source>
        <dbReference type="EMBL" id="HJF84109.1"/>
    </source>
</evidence>
<accession>A0A921HL74</accession>
<dbReference type="Proteomes" id="UP000780768">
    <property type="component" value="Unassembled WGS sequence"/>
</dbReference>
<gene>
    <name evidence="9" type="ORF">K8V65_00380</name>
</gene>
<dbReference type="EC" id="5.2.1.8" evidence="7"/>
<evidence type="ECO:0000256" key="2">
    <source>
        <dbReference type="ARBA" id="ARBA00002388"/>
    </source>
</evidence>
<evidence type="ECO:0000256" key="5">
    <source>
        <dbReference type="ARBA" id="ARBA00023110"/>
    </source>
</evidence>
<feature type="domain" description="PPIase cyclophilin-type" evidence="8">
    <location>
        <begin position="44"/>
        <end position="192"/>
    </location>
</feature>
<reference evidence="9" key="1">
    <citation type="journal article" date="2021" name="PeerJ">
        <title>Extensive microbial diversity within the chicken gut microbiome revealed by metagenomics and culture.</title>
        <authorList>
            <person name="Gilroy R."/>
            <person name="Ravi A."/>
            <person name="Getino M."/>
            <person name="Pursley I."/>
            <person name="Horton D.L."/>
            <person name="Alikhan N.F."/>
            <person name="Baker D."/>
            <person name="Gharbi K."/>
            <person name="Hall N."/>
            <person name="Watson M."/>
            <person name="Adriaenssens E.M."/>
            <person name="Foster-Nyarko E."/>
            <person name="Jarju S."/>
            <person name="Secka A."/>
            <person name="Antonio M."/>
            <person name="Oren A."/>
            <person name="Chaudhuri R.R."/>
            <person name="La Ragione R."/>
            <person name="Hildebrand F."/>
            <person name="Pallen M.J."/>
        </authorList>
    </citation>
    <scope>NUCLEOTIDE SEQUENCE</scope>
    <source>
        <strain evidence="9">7318</strain>
    </source>
</reference>
<feature type="signal peptide" evidence="7">
    <location>
        <begin position="1"/>
        <end position="25"/>
    </location>
</feature>
<comment type="catalytic activity">
    <reaction evidence="1 7">
        <text>[protein]-peptidylproline (omega=180) = [protein]-peptidylproline (omega=0)</text>
        <dbReference type="Rhea" id="RHEA:16237"/>
        <dbReference type="Rhea" id="RHEA-COMP:10747"/>
        <dbReference type="Rhea" id="RHEA-COMP:10748"/>
        <dbReference type="ChEBI" id="CHEBI:83833"/>
        <dbReference type="ChEBI" id="CHEBI:83834"/>
        <dbReference type="EC" id="5.2.1.8"/>
    </reaction>
</comment>
<proteinExistence type="inferred from homology"/>
<dbReference type="Gene3D" id="2.40.100.10">
    <property type="entry name" value="Cyclophilin-like"/>
    <property type="match status" value="1"/>
</dbReference>
<keyword evidence="6 7" id="KW-0413">Isomerase</keyword>
<dbReference type="Pfam" id="PF00160">
    <property type="entry name" value="Pro_isomerase"/>
    <property type="match status" value="1"/>
</dbReference>
<keyword evidence="4" id="KW-0677">Repeat</keyword>
<reference evidence="9" key="2">
    <citation type="submission" date="2021-09" db="EMBL/GenBank/DDBJ databases">
        <authorList>
            <person name="Gilroy R."/>
        </authorList>
    </citation>
    <scope>NUCLEOTIDE SEQUENCE</scope>
    <source>
        <strain evidence="9">7318</strain>
    </source>
</reference>
<comment type="function">
    <text evidence="2 7">PPIases accelerate the folding of proteins. It catalyzes the cis-trans isomerization of proline imidic peptide bonds in oligopeptides.</text>
</comment>
<dbReference type="EMBL" id="DYVR01000009">
    <property type="protein sequence ID" value="HJF84109.1"/>
    <property type="molecule type" value="Genomic_DNA"/>
</dbReference>
<evidence type="ECO:0000256" key="4">
    <source>
        <dbReference type="ARBA" id="ARBA00022737"/>
    </source>
</evidence>
<dbReference type="GO" id="GO:0003755">
    <property type="term" value="F:peptidyl-prolyl cis-trans isomerase activity"/>
    <property type="evidence" value="ECO:0007669"/>
    <property type="project" value="UniProtKB-UniRule"/>
</dbReference>
<dbReference type="InterPro" id="IPR002130">
    <property type="entry name" value="Cyclophilin-type_PPIase_dom"/>
</dbReference>
<dbReference type="GO" id="GO:0006457">
    <property type="term" value="P:protein folding"/>
    <property type="evidence" value="ECO:0007669"/>
    <property type="project" value="InterPro"/>
</dbReference>
<dbReference type="InterPro" id="IPR044666">
    <property type="entry name" value="Cyclophilin_A-like"/>
</dbReference>
<dbReference type="PRINTS" id="PR00153">
    <property type="entry name" value="CSAPPISMRASE"/>
</dbReference>
<evidence type="ECO:0000259" key="8">
    <source>
        <dbReference type="PROSITE" id="PS50072"/>
    </source>
</evidence>
<dbReference type="InterPro" id="IPR020892">
    <property type="entry name" value="Cyclophilin-type_PPIase_CS"/>
</dbReference>
<evidence type="ECO:0000256" key="6">
    <source>
        <dbReference type="ARBA" id="ARBA00023235"/>
    </source>
</evidence>
<evidence type="ECO:0000256" key="1">
    <source>
        <dbReference type="ARBA" id="ARBA00000971"/>
    </source>
</evidence>
<dbReference type="SUPFAM" id="SSF50891">
    <property type="entry name" value="Cyclophilin-like"/>
    <property type="match status" value="1"/>
</dbReference>
<feature type="chain" id="PRO_5038172079" description="Peptidyl-prolyl cis-trans isomerase" evidence="7">
    <location>
        <begin position="26"/>
        <end position="199"/>
    </location>
</feature>
<dbReference type="FunFam" id="2.40.100.10:FF:000003">
    <property type="entry name" value="Peptidylprolyl isomerase domain and WD repeat-containing 1"/>
    <property type="match status" value="1"/>
</dbReference>
<dbReference type="RefSeq" id="WP_303692041.1">
    <property type="nucleotide sequence ID" value="NZ_CAKMHU010000005.1"/>
</dbReference>
<organism evidence="9 10">
    <name type="scientific">Megamonas hypermegale</name>
    <dbReference type="NCBI Taxonomy" id="158847"/>
    <lineage>
        <taxon>Bacteria</taxon>
        <taxon>Bacillati</taxon>
        <taxon>Bacillota</taxon>
        <taxon>Negativicutes</taxon>
        <taxon>Selenomonadales</taxon>
        <taxon>Selenomonadaceae</taxon>
        <taxon>Megamonas</taxon>
    </lineage>
</organism>
<dbReference type="PROSITE" id="PS00170">
    <property type="entry name" value="CSA_PPIASE_1"/>
    <property type="match status" value="1"/>
</dbReference>
<evidence type="ECO:0000256" key="7">
    <source>
        <dbReference type="RuleBase" id="RU363019"/>
    </source>
</evidence>
<keyword evidence="7" id="KW-0732">Signal</keyword>
<comment type="similarity">
    <text evidence="7">Belongs to the cyclophilin-type PPIase family.</text>
</comment>
<dbReference type="PROSITE" id="PS50072">
    <property type="entry name" value="CSA_PPIASE_2"/>
    <property type="match status" value="1"/>
</dbReference>